<evidence type="ECO:0000256" key="7">
    <source>
        <dbReference type="ARBA" id="ARBA00024340"/>
    </source>
</evidence>
<dbReference type="InterPro" id="IPR052153">
    <property type="entry name" value="DVL/RTFL_small_peptides"/>
</dbReference>
<gene>
    <name evidence="9" type="ORF">R3W88_004923</name>
</gene>
<evidence type="ECO:0000313" key="10">
    <source>
        <dbReference type="Proteomes" id="UP001311915"/>
    </source>
</evidence>
<protein>
    <submittedName>
        <fullName evidence="9">Uncharacterized protein</fullName>
    </submittedName>
</protein>
<reference evidence="9 10" key="1">
    <citation type="submission" date="2023-10" db="EMBL/GenBank/DDBJ databases">
        <title>Genome-Wide Identification Analysis in wild type Solanum Pinnatisectum Reveals Some Genes Defensing Phytophthora Infestans.</title>
        <authorList>
            <person name="Sun C."/>
        </authorList>
    </citation>
    <scope>NUCLEOTIDE SEQUENCE [LARGE SCALE GENOMIC DNA]</scope>
    <source>
        <strain evidence="9">LQN</strain>
        <tissue evidence="9">Leaf</tissue>
    </source>
</reference>
<evidence type="ECO:0000313" key="9">
    <source>
        <dbReference type="EMBL" id="KAK4710410.1"/>
    </source>
</evidence>
<comment type="subcellular location">
    <subcellularLocation>
        <location evidence="1">Cell membrane</location>
        <topology evidence="1">Single-pass membrane protein</topology>
    </subcellularLocation>
</comment>
<proteinExistence type="inferred from homology"/>
<comment type="caution">
    <text evidence="9">The sequence shown here is derived from an EMBL/GenBank/DDBJ whole genome shotgun (WGS) entry which is preliminary data.</text>
</comment>
<keyword evidence="2" id="KW-0217">Developmental protein</keyword>
<keyword evidence="3" id="KW-1003">Cell membrane</keyword>
<keyword evidence="5" id="KW-1133">Transmembrane helix</keyword>
<dbReference type="Proteomes" id="UP001311915">
    <property type="component" value="Unassembled WGS sequence"/>
</dbReference>
<dbReference type="Pfam" id="PF08137">
    <property type="entry name" value="DVL"/>
    <property type="match status" value="1"/>
</dbReference>
<dbReference type="PANTHER" id="PTHR47855:SF3">
    <property type="entry name" value="SMALL POLYPEPTIDE DEVIL 1-RELATED"/>
    <property type="match status" value="1"/>
</dbReference>
<evidence type="ECO:0000256" key="4">
    <source>
        <dbReference type="ARBA" id="ARBA00022692"/>
    </source>
</evidence>
<feature type="region of interest" description="Disordered" evidence="8">
    <location>
        <begin position="1"/>
        <end position="24"/>
    </location>
</feature>
<evidence type="ECO:0000256" key="8">
    <source>
        <dbReference type="SAM" id="MobiDB-lite"/>
    </source>
</evidence>
<evidence type="ECO:0000256" key="3">
    <source>
        <dbReference type="ARBA" id="ARBA00022475"/>
    </source>
</evidence>
<keyword evidence="10" id="KW-1185">Reference proteome</keyword>
<keyword evidence="6" id="KW-0472">Membrane</keyword>
<evidence type="ECO:0000256" key="2">
    <source>
        <dbReference type="ARBA" id="ARBA00022473"/>
    </source>
</evidence>
<dbReference type="PANTHER" id="PTHR47855">
    <property type="entry name" value="OS01G0525701 PROTEIN"/>
    <property type="match status" value="1"/>
</dbReference>
<dbReference type="AlphaFoldDB" id="A0AAV9KAM6"/>
<dbReference type="EMBL" id="JAWPEI010000011">
    <property type="protein sequence ID" value="KAK4710410.1"/>
    <property type="molecule type" value="Genomic_DNA"/>
</dbReference>
<dbReference type="GO" id="GO:0005886">
    <property type="term" value="C:plasma membrane"/>
    <property type="evidence" value="ECO:0007669"/>
    <property type="project" value="UniProtKB-SubCell"/>
</dbReference>
<comment type="similarity">
    <text evidence="7">Belongs to the DVL/RTFL small polypeptides family.</text>
</comment>
<keyword evidence="4" id="KW-0812">Transmembrane</keyword>
<dbReference type="InterPro" id="IPR012552">
    <property type="entry name" value="DVL"/>
</dbReference>
<sequence length="50" mass="5913">MKMNNVGGASHDESSKKKMSSRRLGKFLKEQRGRLYIMRRCVVMLLCWHD</sequence>
<evidence type="ECO:0000256" key="5">
    <source>
        <dbReference type="ARBA" id="ARBA00022989"/>
    </source>
</evidence>
<organism evidence="9 10">
    <name type="scientific">Solanum pinnatisectum</name>
    <name type="common">tansyleaf nightshade</name>
    <dbReference type="NCBI Taxonomy" id="50273"/>
    <lineage>
        <taxon>Eukaryota</taxon>
        <taxon>Viridiplantae</taxon>
        <taxon>Streptophyta</taxon>
        <taxon>Embryophyta</taxon>
        <taxon>Tracheophyta</taxon>
        <taxon>Spermatophyta</taxon>
        <taxon>Magnoliopsida</taxon>
        <taxon>eudicotyledons</taxon>
        <taxon>Gunneridae</taxon>
        <taxon>Pentapetalae</taxon>
        <taxon>asterids</taxon>
        <taxon>lamiids</taxon>
        <taxon>Solanales</taxon>
        <taxon>Solanaceae</taxon>
        <taxon>Solanoideae</taxon>
        <taxon>Solaneae</taxon>
        <taxon>Solanum</taxon>
    </lineage>
</organism>
<evidence type="ECO:0000256" key="1">
    <source>
        <dbReference type="ARBA" id="ARBA00004162"/>
    </source>
</evidence>
<dbReference type="GO" id="GO:0048367">
    <property type="term" value="P:shoot system development"/>
    <property type="evidence" value="ECO:0007669"/>
    <property type="project" value="UniProtKB-ARBA"/>
</dbReference>
<dbReference type="GO" id="GO:0008285">
    <property type="term" value="P:negative regulation of cell population proliferation"/>
    <property type="evidence" value="ECO:0007669"/>
    <property type="project" value="InterPro"/>
</dbReference>
<evidence type="ECO:0000256" key="6">
    <source>
        <dbReference type="ARBA" id="ARBA00023136"/>
    </source>
</evidence>
<accession>A0AAV9KAM6</accession>
<name>A0AAV9KAM6_9SOLN</name>